<reference evidence="1" key="1">
    <citation type="submission" date="2014-11" db="EMBL/GenBank/DDBJ databases">
        <authorList>
            <person name="Amaro Gonzalez C."/>
        </authorList>
    </citation>
    <scope>NUCLEOTIDE SEQUENCE</scope>
</reference>
<evidence type="ECO:0000313" key="1">
    <source>
        <dbReference type="EMBL" id="JAH74901.1"/>
    </source>
</evidence>
<proteinExistence type="predicted"/>
<sequence>MESFHYSKIEMLKMGQKVSWRNGRDHPSGV</sequence>
<reference evidence="1" key="2">
    <citation type="journal article" date="2015" name="Fish Shellfish Immunol.">
        <title>Early steps in the European eel (Anguilla anguilla)-Vibrio vulnificus interaction in the gills: Role of the RtxA13 toxin.</title>
        <authorList>
            <person name="Callol A."/>
            <person name="Pajuelo D."/>
            <person name="Ebbesson L."/>
            <person name="Teles M."/>
            <person name="MacKenzie S."/>
            <person name="Amaro C."/>
        </authorList>
    </citation>
    <scope>NUCLEOTIDE SEQUENCE</scope>
</reference>
<organism evidence="1">
    <name type="scientific">Anguilla anguilla</name>
    <name type="common">European freshwater eel</name>
    <name type="synonym">Muraena anguilla</name>
    <dbReference type="NCBI Taxonomy" id="7936"/>
    <lineage>
        <taxon>Eukaryota</taxon>
        <taxon>Metazoa</taxon>
        <taxon>Chordata</taxon>
        <taxon>Craniata</taxon>
        <taxon>Vertebrata</taxon>
        <taxon>Euteleostomi</taxon>
        <taxon>Actinopterygii</taxon>
        <taxon>Neopterygii</taxon>
        <taxon>Teleostei</taxon>
        <taxon>Anguilliformes</taxon>
        <taxon>Anguillidae</taxon>
        <taxon>Anguilla</taxon>
    </lineage>
</organism>
<dbReference type="AlphaFoldDB" id="A0A0E9VA59"/>
<dbReference type="EMBL" id="GBXM01033676">
    <property type="protein sequence ID" value="JAH74901.1"/>
    <property type="molecule type" value="Transcribed_RNA"/>
</dbReference>
<protein>
    <submittedName>
        <fullName evidence="1">Uncharacterized protein</fullName>
    </submittedName>
</protein>
<accession>A0A0E9VA59</accession>
<name>A0A0E9VA59_ANGAN</name>